<comment type="caution">
    <text evidence="1">The sequence shown here is derived from an EMBL/GenBank/DDBJ whole genome shotgun (WGS) entry which is preliminary data.</text>
</comment>
<reference evidence="1" key="1">
    <citation type="journal article" date="2015" name="Nature">
        <title>Complex archaea that bridge the gap between prokaryotes and eukaryotes.</title>
        <authorList>
            <person name="Spang A."/>
            <person name="Saw J.H."/>
            <person name="Jorgensen S.L."/>
            <person name="Zaremba-Niedzwiedzka K."/>
            <person name="Martijn J."/>
            <person name="Lind A.E."/>
            <person name="van Eijk R."/>
            <person name="Schleper C."/>
            <person name="Guy L."/>
            <person name="Ettema T.J."/>
        </authorList>
    </citation>
    <scope>NUCLEOTIDE SEQUENCE</scope>
</reference>
<dbReference type="PROSITE" id="PS50005">
    <property type="entry name" value="TPR"/>
    <property type="match status" value="1"/>
</dbReference>
<evidence type="ECO:0000313" key="1">
    <source>
        <dbReference type="EMBL" id="KKM07297.1"/>
    </source>
</evidence>
<feature type="non-terminal residue" evidence="1">
    <location>
        <position position="128"/>
    </location>
</feature>
<accession>A0A0F9HVZ0</accession>
<dbReference type="SMART" id="SM00028">
    <property type="entry name" value="TPR"/>
    <property type="match status" value="2"/>
</dbReference>
<dbReference type="InterPro" id="IPR011990">
    <property type="entry name" value="TPR-like_helical_dom_sf"/>
</dbReference>
<dbReference type="AlphaFoldDB" id="A0A0F9HVZ0"/>
<proteinExistence type="predicted"/>
<dbReference type="InterPro" id="IPR019734">
    <property type="entry name" value="TPR_rpt"/>
</dbReference>
<gene>
    <name evidence="1" type="ORF">LCGC14_1735390</name>
</gene>
<protein>
    <submittedName>
        <fullName evidence="1">Uncharacterized protein</fullName>
    </submittedName>
</protein>
<dbReference type="EMBL" id="LAZR01015807">
    <property type="protein sequence ID" value="KKM07297.1"/>
    <property type="molecule type" value="Genomic_DNA"/>
</dbReference>
<sequence length="128" mass="14180">MRCAATFLIVTVLLTGVPSAAWAQADAKAAFDAGKAAYAKGDFEKAREQFEGASKTDVRNPEAFLWLGRSHYQLGELDKAVAAWTRALALAPKHPYATKMLKALRGQRVEVRLQHERVVDDRGEQRLL</sequence>
<dbReference type="Gene3D" id="1.25.40.10">
    <property type="entry name" value="Tetratricopeptide repeat domain"/>
    <property type="match status" value="1"/>
</dbReference>
<dbReference type="Pfam" id="PF13432">
    <property type="entry name" value="TPR_16"/>
    <property type="match status" value="1"/>
</dbReference>
<dbReference type="SUPFAM" id="SSF48452">
    <property type="entry name" value="TPR-like"/>
    <property type="match status" value="1"/>
</dbReference>
<name>A0A0F9HVZ0_9ZZZZ</name>
<organism evidence="1">
    <name type="scientific">marine sediment metagenome</name>
    <dbReference type="NCBI Taxonomy" id="412755"/>
    <lineage>
        <taxon>unclassified sequences</taxon>
        <taxon>metagenomes</taxon>
        <taxon>ecological metagenomes</taxon>
    </lineage>
</organism>